<accession>A0A9P8TVV0</accession>
<evidence type="ECO:0000313" key="1">
    <source>
        <dbReference type="EMBL" id="KAH6605634.1"/>
    </source>
</evidence>
<organism evidence="1 2">
    <name type="scientific">Trichoderma cornu-damae</name>
    <dbReference type="NCBI Taxonomy" id="654480"/>
    <lineage>
        <taxon>Eukaryota</taxon>
        <taxon>Fungi</taxon>
        <taxon>Dikarya</taxon>
        <taxon>Ascomycota</taxon>
        <taxon>Pezizomycotina</taxon>
        <taxon>Sordariomycetes</taxon>
        <taxon>Hypocreomycetidae</taxon>
        <taxon>Hypocreales</taxon>
        <taxon>Hypocreaceae</taxon>
        <taxon>Trichoderma</taxon>
    </lineage>
</organism>
<dbReference type="AlphaFoldDB" id="A0A9P8TVV0"/>
<keyword evidence="2" id="KW-1185">Reference proteome</keyword>
<evidence type="ECO:0000313" key="2">
    <source>
        <dbReference type="Proteomes" id="UP000827724"/>
    </source>
</evidence>
<dbReference type="EMBL" id="JAIWOZ010000004">
    <property type="protein sequence ID" value="KAH6605634.1"/>
    <property type="molecule type" value="Genomic_DNA"/>
</dbReference>
<dbReference type="Proteomes" id="UP000827724">
    <property type="component" value="Unassembled WGS sequence"/>
</dbReference>
<name>A0A9P8TVV0_9HYPO</name>
<reference evidence="1" key="1">
    <citation type="submission" date="2021-08" db="EMBL/GenBank/DDBJ databases">
        <title>Chromosome-Level Trichoderma cornu-damae using Hi-C Data.</title>
        <authorList>
            <person name="Kim C.S."/>
        </authorList>
    </citation>
    <scope>NUCLEOTIDE SEQUENCE</scope>
    <source>
        <strain evidence="1">KA19-0412C</strain>
    </source>
</reference>
<proteinExistence type="predicted"/>
<comment type="caution">
    <text evidence="1">The sequence shown here is derived from an EMBL/GenBank/DDBJ whole genome shotgun (WGS) entry which is preliminary data.</text>
</comment>
<gene>
    <name evidence="1" type="ORF">Trco_004787</name>
</gene>
<sequence>MRQSNYCDAKEFRRHGMAWAGKKLCALLCSLSCKWSQRRASSPTSKGSEEPIPFPTYIRLQV</sequence>
<protein>
    <submittedName>
        <fullName evidence="1">Uncharacterized protein</fullName>
    </submittedName>
</protein>